<feature type="transmembrane region" description="Helical" evidence="2">
    <location>
        <begin position="920"/>
        <end position="939"/>
    </location>
</feature>
<evidence type="ECO:0000313" key="3">
    <source>
        <dbReference type="EMBL" id="SBT44822.1"/>
    </source>
</evidence>
<keyword evidence="2" id="KW-0812">Transmembrane</keyword>
<feature type="transmembrane region" description="Helical" evidence="2">
    <location>
        <begin position="392"/>
        <end position="418"/>
    </location>
</feature>
<feature type="transmembrane region" description="Helical" evidence="2">
    <location>
        <begin position="438"/>
        <end position="462"/>
    </location>
</feature>
<feature type="region of interest" description="Disordered" evidence="1">
    <location>
        <begin position="611"/>
        <end position="637"/>
    </location>
</feature>
<dbReference type="OrthoDB" id="3279764at2"/>
<dbReference type="RefSeq" id="WP_091194087.1">
    <property type="nucleotide sequence ID" value="NZ_LT594324.1"/>
</dbReference>
<proteinExistence type="predicted"/>
<dbReference type="AlphaFoldDB" id="A0A1A8ZLT9"/>
<evidence type="ECO:0000256" key="1">
    <source>
        <dbReference type="SAM" id="MobiDB-lite"/>
    </source>
</evidence>
<feature type="region of interest" description="Disordered" evidence="1">
    <location>
        <begin position="1"/>
        <end position="37"/>
    </location>
</feature>
<feature type="transmembrane region" description="Helical" evidence="2">
    <location>
        <begin position="506"/>
        <end position="527"/>
    </location>
</feature>
<reference evidence="3 4" key="1">
    <citation type="submission" date="2016-06" db="EMBL/GenBank/DDBJ databases">
        <authorList>
            <person name="Kjaerup R.B."/>
            <person name="Dalgaard T.S."/>
            <person name="Juul-Madsen H.R."/>
        </authorList>
    </citation>
    <scope>NUCLEOTIDE SEQUENCE [LARGE SCALE GENOMIC DNA]</scope>
    <source>
        <strain evidence="3 4">DSM 45248</strain>
    </source>
</reference>
<sequence length="956" mass="99567">MAHRLDETAAQGVPAPSAGRDPSRPRRAGRRGSPLPWSAPWWGVRQGPWSLLVLLVFTVLATASAAPPMFAEASENAAFESARAAVPAGARQSDADVVRLTASASPSSADQRAVLDEIRAIPGLSAPTLNGKSVAVELNRSSLWESFLGHGARGERARLFALPDPAEYLVPAGDGVAGRAGGGVWLPVPLARELGVEAGDPVTFSSRTRNGEERRVDTTVAGSYRVAEDGRRPLDPAGRRDWSLRRGELPPDSALETLPAYLVIGDVATAEALAGEVGDQMLWSVDAALAPGLTLAEARVVADRIDLLRKRYVQGRAEGEILARRVASGIGDLSEQAGDVAAGARRRTLPLEWAAVLVALISLVAVVAAALRRRDVELRHAVGAGTPTTLVALLWALEHLLPAALGGVLGWLCAWAIVGQVGPTGAVTALSVVPGLRFAAVSVAVGVVLVGAFAGAVAARRVRPAAPGAGRRRVPWLVLVVAAAVTATAGLAAADRTDGDARSTDLLVPLLVFVAAGALGMRLLPWLTRAGWRRPSRPARPTAGWLARRRLGAAVPGRAPVAAAVTAGLGMVLFALSAVASTRTTIEDRVAVRSGAETVAAIEAAWQLDDDPVLAPPRPKAGEPASDEPVPEARTPPLPARTTLVWRIDVTNAATFGTHQLLVVDPATLVDAASWGHGPELARARRALSRLSATDPYDPIVGLPAIAVGVDGVEVDDLVQVEAGPWRERLRIVDAVDVFPRYAGEPMYVVPAGPAFPTFGPVDPRLKPRDNLADGIFARTELWGASDVTVDAVLSAHGVQPRQLDTATQLRRRDIFVAAEQAGGYQLAVAGYLALLAVLALCVHAQRRAAADRPTDLMLARLGFGRSRVLLSRAVEQAALAALALLCAVAGLLLLSPLAGRLLDVAPDEAPAFRLVVTPAALGAATLAALLAAGAATAVSGQRSGRGEEEAYRTDA</sequence>
<accession>A0A1A8ZLT9</accession>
<feature type="transmembrane region" description="Helical" evidence="2">
    <location>
        <begin position="353"/>
        <end position="371"/>
    </location>
</feature>
<dbReference type="PATRIC" id="fig|299146.4.peg.2241"/>
<feature type="transmembrane region" description="Helical" evidence="2">
    <location>
        <begin position="878"/>
        <end position="900"/>
    </location>
</feature>
<evidence type="ECO:0000256" key="2">
    <source>
        <dbReference type="SAM" id="Phobius"/>
    </source>
</evidence>
<keyword evidence="4" id="KW-1185">Reference proteome</keyword>
<keyword evidence="2" id="KW-1133">Transmembrane helix</keyword>
<dbReference type="Proteomes" id="UP000198765">
    <property type="component" value="Chromosome I"/>
</dbReference>
<dbReference type="EMBL" id="LT594324">
    <property type="protein sequence ID" value="SBT44822.1"/>
    <property type="molecule type" value="Genomic_DNA"/>
</dbReference>
<evidence type="ECO:0000313" key="4">
    <source>
        <dbReference type="Proteomes" id="UP000198765"/>
    </source>
</evidence>
<gene>
    <name evidence="3" type="ORF">GA0070621_2170</name>
</gene>
<feature type="transmembrane region" description="Helical" evidence="2">
    <location>
        <begin position="823"/>
        <end position="843"/>
    </location>
</feature>
<feature type="transmembrane region" description="Helical" evidence="2">
    <location>
        <begin position="474"/>
        <end position="494"/>
    </location>
</feature>
<keyword evidence="2" id="KW-0472">Membrane</keyword>
<protein>
    <submittedName>
        <fullName evidence="3">Putative ABC transport system permease protein</fullName>
    </submittedName>
</protein>
<feature type="transmembrane region" description="Helical" evidence="2">
    <location>
        <begin position="559"/>
        <end position="580"/>
    </location>
</feature>
<organism evidence="3 4">
    <name type="scientific">Micromonospora narathiwatensis</name>
    <dbReference type="NCBI Taxonomy" id="299146"/>
    <lineage>
        <taxon>Bacteria</taxon>
        <taxon>Bacillati</taxon>
        <taxon>Actinomycetota</taxon>
        <taxon>Actinomycetes</taxon>
        <taxon>Micromonosporales</taxon>
        <taxon>Micromonosporaceae</taxon>
        <taxon>Micromonospora</taxon>
    </lineage>
</organism>
<name>A0A1A8ZLT9_9ACTN</name>